<evidence type="ECO:0008006" key="4">
    <source>
        <dbReference type="Google" id="ProtNLM"/>
    </source>
</evidence>
<dbReference type="RefSeq" id="XP_044369410.1">
    <property type="nucleotide sequence ID" value="XM_044513475.1"/>
</dbReference>
<feature type="region of interest" description="Disordered" evidence="1">
    <location>
        <begin position="245"/>
        <end position="373"/>
    </location>
</feature>
<dbReference type="Gramene" id="TraesARI4B03G02325740.1">
    <property type="protein sequence ID" value="TraesARI4B03G02325740.1.CDS1"/>
    <property type="gene ID" value="TraesARI4B03G02325740"/>
</dbReference>
<dbReference type="Gramene" id="TraesCS4B02G149700.1">
    <property type="protein sequence ID" value="TraesCS4B02G149700.1.cds1"/>
    <property type="gene ID" value="TraesCS4B02G149700"/>
</dbReference>
<gene>
    <name evidence="2" type="primary">LOC123091868</name>
</gene>
<sequence length="577" mass="63328">MPRLGDPHSRPAMGRVVVPATPEMDVQADALTTNCVLISLGGDRRPASSSSVADALHKEFNIPLSMLTVVRHFPEDYLATFTHPHHRDDVVNRGNFRRDRLELHPKPWIMEAHAEHEDMKHHVQLSLEGVPLHAWNADTISRVIGVDCELDYVLPRSTRQEDARTLGIWAWATNPSAIPRVMHLTLPARRGPQRVPARGRCRLRYRVIVHLGLHEDFSNVRDDDSRANADINEFTWVHGIVDGDRVSTERREEPRDDSGHGWRRDEEDDDAARRGRDQDRDNRGSRWFGRSRSRASRDQARDRGGDQGRGGNEGREGRDGHRRRGAVVHSSTSPVRSPRGGSSRCTHPLDAARSISPTSVLPTPPSPVDAPTPASGIVLRIQAPLTPATVVATATPPRPPGFEQSPAQVTPPLVSGQPARRSPSPTGHTNDSLAPLFVQPEAPLLAGQPRAPPKSLANRRKTLAGVAIDTNPGFSLRRTTAHVKERHVAVPVTREAEKLVCRSLGIVQDGKDVTKDALEELSRRFQHELSPSVLSALCSLFKLDDEDATAIEDALISRGGQAAMDHAAVAGEATGEV</sequence>
<feature type="compositionally biased region" description="Basic and acidic residues" evidence="1">
    <location>
        <begin position="295"/>
        <end position="319"/>
    </location>
</feature>
<dbReference type="EnsemblPlants" id="TraesCS4B02G149700.1">
    <property type="protein sequence ID" value="TraesCS4B02G149700.1.cds1"/>
    <property type="gene ID" value="TraesCS4B02G149700"/>
</dbReference>
<dbReference type="PANTHER" id="PTHR33087">
    <property type="entry name" value="OS07G0539200 PROTEIN"/>
    <property type="match status" value="1"/>
</dbReference>
<feature type="compositionally biased region" description="Polar residues" evidence="1">
    <location>
        <begin position="423"/>
        <end position="432"/>
    </location>
</feature>
<reference evidence="2" key="1">
    <citation type="submission" date="2018-08" db="EMBL/GenBank/DDBJ databases">
        <authorList>
            <person name="Rossello M."/>
        </authorList>
    </citation>
    <scope>NUCLEOTIDE SEQUENCE [LARGE SCALE GENOMIC DNA]</scope>
    <source>
        <strain evidence="2">cv. Chinese Spring</strain>
    </source>
</reference>
<proteinExistence type="predicted"/>
<protein>
    <recommendedName>
        <fullName evidence="4">DUF4283 domain-containing protein</fullName>
    </recommendedName>
</protein>
<reference evidence="2" key="2">
    <citation type="submission" date="2018-10" db="UniProtKB">
        <authorList>
            <consortium name="EnsemblPlants"/>
        </authorList>
    </citation>
    <scope>IDENTIFICATION</scope>
</reference>
<keyword evidence="3" id="KW-1185">Reference proteome</keyword>
<dbReference type="InterPro" id="IPR053253">
    <property type="entry name" value="Sex_diff_modulator"/>
</dbReference>
<feature type="compositionally biased region" description="Low complexity" evidence="1">
    <location>
        <begin position="330"/>
        <end position="344"/>
    </location>
</feature>
<evidence type="ECO:0000256" key="1">
    <source>
        <dbReference type="SAM" id="MobiDB-lite"/>
    </source>
</evidence>
<dbReference type="OrthoDB" id="682567at2759"/>
<dbReference type="PANTHER" id="PTHR33087:SF48">
    <property type="entry name" value="CCHC-TYPE DOMAIN-CONTAINING PROTEIN"/>
    <property type="match status" value="1"/>
</dbReference>
<dbReference type="Gramene" id="TraesLAC4B03G02243330.1">
    <property type="protein sequence ID" value="TraesLAC4B03G02243330.1.CDS1"/>
    <property type="gene ID" value="TraesLAC4B03G02243330"/>
</dbReference>
<dbReference type="RefSeq" id="XP_044369409.1">
    <property type="nucleotide sequence ID" value="XM_044513474.1"/>
</dbReference>
<dbReference type="Gramene" id="TraesWEE_scaffold_033070_01G000100.1">
    <property type="protein sequence ID" value="TraesWEE_scaffold_033070_01G000100.1"/>
    <property type="gene ID" value="TraesWEE_scaffold_033070_01G000100"/>
</dbReference>
<dbReference type="GeneID" id="123091868"/>
<dbReference type="RefSeq" id="XP_044369411.1">
    <property type="nucleotide sequence ID" value="XM_044513476.1"/>
</dbReference>
<dbReference type="Gramene" id="TraesJAG4B03G02289110.1">
    <property type="protein sequence ID" value="TraesJAG4B03G02289110.1.CDS1"/>
    <property type="gene ID" value="TraesJAG4B03G02289110"/>
</dbReference>
<accession>A0A3B6IRR9</accession>
<feature type="region of interest" description="Disordered" evidence="1">
    <location>
        <begin position="391"/>
        <end position="434"/>
    </location>
</feature>
<name>A0A3B6IRR9_WHEAT</name>
<organism evidence="2">
    <name type="scientific">Triticum aestivum</name>
    <name type="common">Wheat</name>
    <dbReference type="NCBI Taxonomy" id="4565"/>
    <lineage>
        <taxon>Eukaryota</taxon>
        <taxon>Viridiplantae</taxon>
        <taxon>Streptophyta</taxon>
        <taxon>Embryophyta</taxon>
        <taxon>Tracheophyta</taxon>
        <taxon>Spermatophyta</taxon>
        <taxon>Magnoliopsida</taxon>
        <taxon>Liliopsida</taxon>
        <taxon>Poales</taxon>
        <taxon>Poaceae</taxon>
        <taxon>BOP clade</taxon>
        <taxon>Pooideae</taxon>
        <taxon>Triticodae</taxon>
        <taxon>Triticeae</taxon>
        <taxon>Triticinae</taxon>
        <taxon>Triticum</taxon>
    </lineage>
</organism>
<dbReference type="Gramene" id="TraesROB_scaffold_023640_01G000100.1">
    <property type="protein sequence ID" value="TraesROB_scaffold_023640_01G000100.1"/>
    <property type="gene ID" value="TraesROB_scaffold_023640_01G000100"/>
</dbReference>
<dbReference type="Gramene" id="TraesCS4B03G0365700.1">
    <property type="protein sequence ID" value="TraesCS4B03G0365700.1.CDS1"/>
    <property type="gene ID" value="TraesCS4B03G0365700"/>
</dbReference>
<evidence type="ECO:0000313" key="3">
    <source>
        <dbReference type="Proteomes" id="UP000019116"/>
    </source>
</evidence>
<feature type="compositionally biased region" description="Basic and acidic residues" evidence="1">
    <location>
        <begin position="245"/>
        <end position="284"/>
    </location>
</feature>
<evidence type="ECO:0000313" key="2">
    <source>
        <dbReference type="EnsemblPlants" id="TraesCS4B02G149700.1.cds1"/>
    </source>
</evidence>
<dbReference type="Proteomes" id="UP000019116">
    <property type="component" value="Chromosome 4B"/>
</dbReference>
<dbReference type="AlphaFoldDB" id="A0A3B6IRR9"/>
<dbReference type="Gramene" id="TraesCLE_scaffold_116689_01G000100.1">
    <property type="protein sequence ID" value="TraesCLE_scaffold_116689_01G000100.1"/>
    <property type="gene ID" value="TraesCLE_scaffold_116689_01G000100"/>
</dbReference>